<keyword evidence="2" id="KW-0808">Transferase</keyword>
<evidence type="ECO:0000259" key="1">
    <source>
        <dbReference type="Pfam" id="PF05050"/>
    </source>
</evidence>
<dbReference type="GO" id="GO:0032259">
    <property type="term" value="P:methylation"/>
    <property type="evidence" value="ECO:0007669"/>
    <property type="project" value="UniProtKB-KW"/>
</dbReference>
<reference evidence="2 3" key="1">
    <citation type="submission" date="2020-08" db="EMBL/GenBank/DDBJ databases">
        <title>Winogradskyella ouciana sp. nov., isolated from the hadal seawater of the Mariana Trench.</title>
        <authorList>
            <person name="He X."/>
        </authorList>
    </citation>
    <scope>NUCLEOTIDE SEQUENCE [LARGE SCALE GENOMIC DNA]</scope>
    <source>
        <strain evidence="2 3">KCTC 22026</strain>
    </source>
</reference>
<accession>A0ABR6Y381</accession>
<feature type="domain" description="Methyltransferase FkbM" evidence="1">
    <location>
        <begin position="65"/>
        <end position="231"/>
    </location>
</feature>
<dbReference type="GO" id="GO:0008168">
    <property type="term" value="F:methyltransferase activity"/>
    <property type="evidence" value="ECO:0007669"/>
    <property type="project" value="UniProtKB-KW"/>
</dbReference>
<dbReference type="InterPro" id="IPR029063">
    <property type="entry name" value="SAM-dependent_MTases_sf"/>
</dbReference>
<keyword evidence="2" id="KW-0489">Methyltransferase</keyword>
<dbReference type="Pfam" id="PF05050">
    <property type="entry name" value="Methyltransf_21"/>
    <property type="match status" value="1"/>
</dbReference>
<sequence length="269" mass="31176">MRKLVIKLLKTFNPGTIKIRHHLTKKPFYLDAFLHKGFWYYGKRREKETIHLFSEILPECDFAIDIGANIGYFSQYFCHLMNDSKKLIVFEPEPKNLSYLKKNISCYKSIRLVEKAVSNENGKASFYVDSLTGQNSSLLSDYKVFDKVVENSGVKATKTKIEVETITLDSFMEQEYPNEKIDFIKMDIEGAELFALQGMKHVLAAHSPTIMVEVSDNVPEVLKLLRDFEYILIDDHKNEITNNYGNNFNVFCIHKTKLKLLKKLEISPN</sequence>
<dbReference type="PANTHER" id="PTHR34203">
    <property type="entry name" value="METHYLTRANSFERASE, FKBM FAMILY PROTEIN"/>
    <property type="match status" value="1"/>
</dbReference>
<dbReference type="EMBL" id="JACOME010000003">
    <property type="protein sequence ID" value="MBC3847192.1"/>
    <property type="molecule type" value="Genomic_DNA"/>
</dbReference>
<protein>
    <submittedName>
        <fullName evidence="2">FkbM family methyltransferase</fullName>
    </submittedName>
</protein>
<dbReference type="InterPro" id="IPR006342">
    <property type="entry name" value="FkbM_mtfrase"/>
</dbReference>
<organism evidence="2 3">
    <name type="scientific">Winogradskyella echinorum</name>
    <dbReference type="NCBI Taxonomy" id="538189"/>
    <lineage>
        <taxon>Bacteria</taxon>
        <taxon>Pseudomonadati</taxon>
        <taxon>Bacteroidota</taxon>
        <taxon>Flavobacteriia</taxon>
        <taxon>Flavobacteriales</taxon>
        <taxon>Flavobacteriaceae</taxon>
        <taxon>Winogradskyella</taxon>
    </lineage>
</organism>
<dbReference type="PANTHER" id="PTHR34203:SF15">
    <property type="entry name" value="SLL1173 PROTEIN"/>
    <property type="match status" value="1"/>
</dbReference>
<comment type="caution">
    <text evidence="2">The sequence shown here is derived from an EMBL/GenBank/DDBJ whole genome shotgun (WGS) entry which is preliminary data.</text>
</comment>
<dbReference type="SUPFAM" id="SSF53335">
    <property type="entry name" value="S-adenosyl-L-methionine-dependent methyltransferases"/>
    <property type="match status" value="1"/>
</dbReference>
<keyword evidence="3" id="KW-1185">Reference proteome</keyword>
<dbReference type="RefSeq" id="WP_186846310.1">
    <property type="nucleotide sequence ID" value="NZ_JACOME010000003.1"/>
</dbReference>
<proteinExistence type="predicted"/>
<dbReference type="NCBIfam" id="TIGR01444">
    <property type="entry name" value="fkbM_fam"/>
    <property type="match status" value="1"/>
</dbReference>
<evidence type="ECO:0000313" key="3">
    <source>
        <dbReference type="Proteomes" id="UP000607435"/>
    </source>
</evidence>
<dbReference type="Gene3D" id="3.40.50.150">
    <property type="entry name" value="Vaccinia Virus protein VP39"/>
    <property type="match status" value="1"/>
</dbReference>
<gene>
    <name evidence="2" type="ORF">H6H04_12420</name>
</gene>
<dbReference type="InterPro" id="IPR052514">
    <property type="entry name" value="SAM-dependent_MTase"/>
</dbReference>
<dbReference type="Proteomes" id="UP000607435">
    <property type="component" value="Unassembled WGS sequence"/>
</dbReference>
<name>A0ABR6Y381_9FLAO</name>
<evidence type="ECO:0000313" key="2">
    <source>
        <dbReference type="EMBL" id="MBC3847192.1"/>
    </source>
</evidence>